<dbReference type="PROSITE" id="PS51257">
    <property type="entry name" value="PROKAR_LIPOPROTEIN"/>
    <property type="match status" value="1"/>
</dbReference>
<dbReference type="EMBL" id="BASZ01000002">
    <property type="protein sequence ID" value="GAD48208.1"/>
    <property type="molecule type" value="Genomic_DNA"/>
</dbReference>
<feature type="signal peptide" evidence="1">
    <location>
        <begin position="1"/>
        <end position="21"/>
    </location>
</feature>
<name>U3A0A9_9SPHN</name>
<dbReference type="KEGG" id="ntd:EGO55_00990"/>
<proteinExistence type="predicted"/>
<feature type="chain" id="PRO_5030177862" description="Lipoprotein" evidence="1">
    <location>
        <begin position="22"/>
        <end position="94"/>
    </location>
</feature>
<organism evidence="2 3">
    <name type="scientific">Caenibius tardaugens NBRC 16725</name>
    <dbReference type="NCBI Taxonomy" id="1219035"/>
    <lineage>
        <taxon>Bacteria</taxon>
        <taxon>Pseudomonadati</taxon>
        <taxon>Pseudomonadota</taxon>
        <taxon>Alphaproteobacteria</taxon>
        <taxon>Sphingomonadales</taxon>
        <taxon>Erythrobacteraceae</taxon>
        <taxon>Caenibius</taxon>
    </lineage>
</organism>
<comment type="caution">
    <text evidence="2">The sequence shown here is derived from an EMBL/GenBank/DDBJ whole genome shotgun (WGS) entry which is preliminary data.</text>
</comment>
<dbReference type="RefSeq" id="WP_021689115.1">
    <property type="nucleotide sequence ID" value="NZ_BASZ01000002.1"/>
</dbReference>
<dbReference type="AlphaFoldDB" id="U3A0A9"/>
<keyword evidence="3" id="KW-1185">Reference proteome</keyword>
<gene>
    <name evidence="2" type="ORF">NT2_02_02900</name>
</gene>
<sequence>MRIGLLVLPGLAALISGCGTAGEESLNKSFDEEFRSSCVSSAVKTGAPPPLAARACACTIDEINAKYSTREKLALSQDEIMPIIEACANKTVQR</sequence>
<accession>U3A0A9</accession>
<evidence type="ECO:0008006" key="4">
    <source>
        <dbReference type="Google" id="ProtNLM"/>
    </source>
</evidence>
<evidence type="ECO:0000313" key="2">
    <source>
        <dbReference type="EMBL" id="GAD48208.1"/>
    </source>
</evidence>
<keyword evidence="1" id="KW-0732">Signal</keyword>
<protein>
    <recommendedName>
        <fullName evidence="4">Lipoprotein</fullName>
    </recommendedName>
</protein>
<dbReference type="Proteomes" id="UP000016568">
    <property type="component" value="Unassembled WGS sequence"/>
</dbReference>
<evidence type="ECO:0000313" key="3">
    <source>
        <dbReference type="Proteomes" id="UP000016568"/>
    </source>
</evidence>
<reference evidence="2 3" key="1">
    <citation type="submission" date="2013-09" db="EMBL/GenBank/DDBJ databases">
        <title>Whole genome shotgun sequence of Novosphingobium tardaugens NBRC 16725.</title>
        <authorList>
            <person name="Isaki S."/>
            <person name="Hosoyama A."/>
            <person name="Tsuchikane K."/>
            <person name="Katsumata H."/>
            <person name="Ando Y."/>
            <person name="Yamazaki S."/>
            <person name="Fujita N."/>
        </authorList>
    </citation>
    <scope>NUCLEOTIDE SEQUENCE [LARGE SCALE GENOMIC DNA]</scope>
    <source>
        <strain evidence="2 3">NBRC 16725</strain>
    </source>
</reference>
<evidence type="ECO:0000256" key="1">
    <source>
        <dbReference type="SAM" id="SignalP"/>
    </source>
</evidence>